<dbReference type="InterPro" id="IPR029045">
    <property type="entry name" value="ClpP/crotonase-like_dom_sf"/>
</dbReference>
<dbReference type="Pfam" id="PF03572">
    <property type="entry name" value="Peptidase_S41"/>
    <property type="match status" value="1"/>
</dbReference>
<dbReference type="CDD" id="cd07560">
    <property type="entry name" value="Peptidase_S41_CPP"/>
    <property type="match status" value="1"/>
</dbReference>
<dbReference type="InterPro" id="IPR004447">
    <property type="entry name" value="Peptidase_S41A"/>
</dbReference>
<keyword evidence="8" id="KW-0720">Serine protease</keyword>
<feature type="compositionally biased region" description="Low complexity" evidence="13">
    <location>
        <begin position="606"/>
        <end position="624"/>
    </location>
</feature>
<dbReference type="GO" id="GO:0004175">
    <property type="term" value="F:endopeptidase activity"/>
    <property type="evidence" value="ECO:0007669"/>
    <property type="project" value="TreeGrafter"/>
</dbReference>
<evidence type="ECO:0000256" key="5">
    <source>
        <dbReference type="ARBA" id="ARBA00022670"/>
    </source>
</evidence>
<reference evidence="16" key="2">
    <citation type="journal article" date="2024" name="Plant">
        <title>Genomic evolution and insights into agronomic trait innovations of Sesamum species.</title>
        <authorList>
            <person name="Miao H."/>
            <person name="Wang L."/>
            <person name="Qu L."/>
            <person name="Liu H."/>
            <person name="Sun Y."/>
            <person name="Le M."/>
            <person name="Wang Q."/>
            <person name="Wei S."/>
            <person name="Zheng Y."/>
            <person name="Lin W."/>
            <person name="Duan Y."/>
            <person name="Cao H."/>
            <person name="Xiong S."/>
            <person name="Wang X."/>
            <person name="Wei L."/>
            <person name="Li C."/>
            <person name="Ma Q."/>
            <person name="Ju M."/>
            <person name="Zhao R."/>
            <person name="Li G."/>
            <person name="Mu C."/>
            <person name="Tian Q."/>
            <person name="Mei H."/>
            <person name="Zhang T."/>
            <person name="Gao T."/>
            <person name="Zhang H."/>
        </authorList>
    </citation>
    <scope>NUCLEOTIDE SEQUENCE</scope>
    <source>
        <strain evidence="16">KEN8</strain>
    </source>
</reference>
<evidence type="ECO:0000256" key="2">
    <source>
        <dbReference type="ARBA" id="ARBA00009179"/>
    </source>
</evidence>
<dbReference type="FunFam" id="2.30.42.10:FF:000146">
    <property type="entry name" value="Carboxyl-terminal-processing peptidase 1, chloroplastic"/>
    <property type="match status" value="1"/>
</dbReference>
<evidence type="ECO:0000256" key="8">
    <source>
        <dbReference type="ARBA" id="ARBA00022825"/>
    </source>
</evidence>
<protein>
    <submittedName>
        <fullName evidence="16">Carboxyl-terminal-processing peptidase 1, chloroplastic</fullName>
    </submittedName>
</protein>
<sequence length="676" mass="71954">MMRLLLCNFSSSPSSLPPLPTKSVSASRPLNNITSSPQPNYTQKTVSITQALSTTLLSAALSLGIFCASPSEKKKGDILGTSIQTRSRAHEIIRRMLASLGDPYTRFLSPAEFSKMARYDMTGIGINLREIPDDNGVMKLKVLGLILDGPAHSAGVRQGDELLSINGVDVKGKSAFEASSMLQGPSETFVNVKVKHGNCGPVQSIKVQRQSIAKSPVFYRLEQVKNSSNAVGYVRLKEFNALARKDMLTAMRRLQDMGASYFVLDLRDNLGGLVQVTNTVGRDPLSVKNIVAETSPLFSAPIIVLVNKNTASASAEVATALHDNCKAVLVGERTYGKGLIQLYFELNDGLAWVVTIGKYVTPKHMDINGNGVDPDFRNLPEIYQCAVYRNDAMEVAMGARPLQHAMFFLLCVSIISDASNVEKTSSKAIKESKKLDYQENEMLFPPLTVTTQRDTAPGNVPIVNPTTPGTSPIVNPTSPPPPTTTGPNPTTPTGPNPTTPTTSGGAWCIANPTASQTALQVALDYACGYGGADCSAIQPSGACYEPNTVHDHASYAFNDYYQKNPVPTSCVFGGTAQLSNTDPSHGNCKYASSTSTPTITPPSTPTVPMMTPPSTTTPVNPYSPGGNGYGSEPGTGYDYGSGPTGTPSSAGIISINLLLLITINCLMLLVAEANHF</sequence>
<dbReference type="SUPFAM" id="SSF50156">
    <property type="entry name" value="PDZ domain-like"/>
    <property type="match status" value="1"/>
</dbReference>
<dbReference type="SMART" id="SM00228">
    <property type="entry name" value="PDZ"/>
    <property type="match status" value="1"/>
</dbReference>
<feature type="domain" description="PDZ" evidence="15">
    <location>
        <begin position="110"/>
        <end position="183"/>
    </location>
</feature>
<dbReference type="PANTHER" id="PTHR32060">
    <property type="entry name" value="TAIL-SPECIFIC PROTEASE"/>
    <property type="match status" value="1"/>
</dbReference>
<dbReference type="PANTHER" id="PTHR32060:SF31">
    <property type="entry name" value="CARBOXYL-TERMINAL-PROCESSING PEPTIDASE 1, CHLOROPLASTIC"/>
    <property type="match status" value="1"/>
</dbReference>
<comment type="subcellular location">
    <subcellularLocation>
        <location evidence="1">Cell membrane</location>
        <topology evidence="1">Lipid-anchor</topology>
        <topology evidence="1">GPI-anchor</topology>
    </subcellularLocation>
</comment>
<feature type="compositionally biased region" description="Polar residues" evidence="13">
    <location>
        <begin position="464"/>
        <end position="475"/>
    </location>
</feature>
<dbReference type="InterPro" id="IPR036034">
    <property type="entry name" value="PDZ_sf"/>
</dbReference>
<feature type="region of interest" description="Disordered" evidence="13">
    <location>
        <begin position="587"/>
        <end position="642"/>
    </location>
</feature>
<dbReference type="CDD" id="cd06782">
    <property type="entry name" value="cpPDZ_CPP-like"/>
    <property type="match status" value="1"/>
</dbReference>
<evidence type="ECO:0000256" key="12">
    <source>
        <dbReference type="ARBA" id="ARBA00023288"/>
    </source>
</evidence>
<dbReference type="GO" id="GO:0008236">
    <property type="term" value="F:serine-type peptidase activity"/>
    <property type="evidence" value="ECO:0007669"/>
    <property type="project" value="UniProtKB-KW"/>
</dbReference>
<organism evidence="16">
    <name type="scientific">Sesamum calycinum</name>
    <dbReference type="NCBI Taxonomy" id="2727403"/>
    <lineage>
        <taxon>Eukaryota</taxon>
        <taxon>Viridiplantae</taxon>
        <taxon>Streptophyta</taxon>
        <taxon>Embryophyta</taxon>
        <taxon>Tracheophyta</taxon>
        <taxon>Spermatophyta</taxon>
        <taxon>Magnoliopsida</taxon>
        <taxon>eudicotyledons</taxon>
        <taxon>Gunneridae</taxon>
        <taxon>Pentapetalae</taxon>
        <taxon>asterids</taxon>
        <taxon>lamiids</taxon>
        <taxon>Lamiales</taxon>
        <taxon>Pedaliaceae</taxon>
        <taxon>Sesamum</taxon>
    </lineage>
</organism>
<keyword evidence="14" id="KW-1133">Transmembrane helix</keyword>
<dbReference type="SMART" id="SM00245">
    <property type="entry name" value="TSPc"/>
    <property type="match status" value="1"/>
</dbReference>
<dbReference type="GO" id="GO:0006508">
    <property type="term" value="P:proteolysis"/>
    <property type="evidence" value="ECO:0007669"/>
    <property type="project" value="UniProtKB-KW"/>
</dbReference>
<keyword evidence="4" id="KW-0336">GPI-anchor</keyword>
<dbReference type="InterPro" id="IPR005151">
    <property type="entry name" value="Tail-specific_protease"/>
</dbReference>
<evidence type="ECO:0000256" key="1">
    <source>
        <dbReference type="ARBA" id="ARBA00004609"/>
    </source>
</evidence>
<keyword evidence="7" id="KW-0378">Hydrolase</keyword>
<evidence type="ECO:0000256" key="13">
    <source>
        <dbReference type="SAM" id="MobiDB-lite"/>
    </source>
</evidence>
<evidence type="ECO:0000256" key="6">
    <source>
        <dbReference type="ARBA" id="ARBA00022729"/>
    </source>
</evidence>
<dbReference type="GO" id="GO:0098552">
    <property type="term" value="C:side of membrane"/>
    <property type="evidence" value="ECO:0007669"/>
    <property type="project" value="UniProtKB-KW"/>
</dbReference>
<dbReference type="Pfam" id="PF17820">
    <property type="entry name" value="PDZ_6"/>
    <property type="match status" value="1"/>
</dbReference>
<keyword evidence="6" id="KW-0732">Signal</keyword>
<dbReference type="EMBL" id="JACGWM010000007">
    <property type="protein sequence ID" value="KAL0363531.1"/>
    <property type="molecule type" value="Genomic_DNA"/>
</dbReference>
<evidence type="ECO:0000256" key="10">
    <source>
        <dbReference type="ARBA" id="ARBA00023157"/>
    </source>
</evidence>
<dbReference type="Gene3D" id="3.90.226.10">
    <property type="entry name" value="2-enoyl-CoA Hydratase, Chain A, domain 1"/>
    <property type="match status" value="1"/>
</dbReference>
<keyword evidence="9 14" id="KW-0472">Membrane</keyword>
<gene>
    <name evidence="16" type="ORF">Scaly_1308300</name>
</gene>
<dbReference type="Pfam" id="PF07983">
    <property type="entry name" value="X8"/>
    <property type="match status" value="1"/>
</dbReference>
<dbReference type="PROSITE" id="PS50106">
    <property type="entry name" value="PDZ"/>
    <property type="match status" value="1"/>
</dbReference>
<dbReference type="AlphaFoldDB" id="A0AAW2Q753"/>
<dbReference type="InterPro" id="IPR012946">
    <property type="entry name" value="X8"/>
</dbReference>
<feature type="compositionally biased region" description="Pro residues" evidence="13">
    <location>
        <begin position="477"/>
        <end position="498"/>
    </location>
</feature>
<dbReference type="Gene3D" id="3.30.750.44">
    <property type="match status" value="1"/>
</dbReference>
<dbReference type="SUPFAM" id="SSF52096">
    <property type="entry name" value="ClpP/crotonase"/>
    <property type="match status" value="1"/>
</dbReference>
<evidence type="ECO:0000256" key="4">
    <source>
        <dbReference type="ARBA" id="ARBA00022622"/>
    </source>
</evidence>
<dbReference type="Gene3D" id="2.30.42.10">
    <property type="match status" value="1"/>
</dbReference>
<comment type="caution">
    <text evidence="16">The sequence shown here is derived from an EMBL/GenBank/DDBJ whole genome shotgun (WGS) entry which is preliminary data.</text>
</comment>
<keyword evidence="14" id="KW-0812">Transmembrane</keyword>
<evidence type="ECO:0000256" key="3">
    <source>
        <dbReference type="ARBA" id="ARBA00022475"/>
    </source>
</evidence>
<accession>A0AAW2Q753</accession>
<evidence type="ECO:0000256" key="11">
    <source>
        <dbReference type="ARBA" id="ARBA00023180"/>
    </source>
</evidence>
<dbReference type="SMART" id="SM00768">
    <property type="entry name" value="X8"/>
    <property type="match status" value="1"/>
</dbReference>
<keyword evidence="12" id="KW-0449">Lipoprotein</keyword>
<proteinExistence type="inferred from homology"/>
<reference evidence="16" key="1">
    <citation type="submission" date="2020-06" db="EMBL/GenBank/DDBJ databases">
        <authorList>
            <person name="Li T."/>
            <person name="Hu X."/>
            <person name="Zhang T."/>
            <person name="Song X."/>
            <person name="Zhang H."/>
            <person name="Dai N."/>
            <person name="Sheng W."/>
            <person name="Hou X."/>
            <person name="Wei L."/>
        </authorList>
    </citation>
    <scope>NUCLEOTIDE SEQUENCE</scope>
    <source>
        <strain evidence="16">KEN8</strain>
        <tissue evidence="16">Leaf</tissue>
    </source>
</reference>
<feature type="compositionally biased region" description="Polar residues" evidence="13">
    <location>
        <begin position="26"/>
        <end position="39"/>
    </location>
</feature>
<feature type="region of interest" description="Disordered" evidence="13">
    <location>
        <begin position="12"/>
        <end position="39"/>
    </location>
</feature>
<evidence type="ECO:0000256" key="7">
    <source>
        <dbReference type="ARBA" id="ARBA00022801"/>
    </source>
</evidence>
<feature type="compositionally biased region" description="Gly residues" evidence="13">
    <location>
        <begin position="625"/>
        <end position="642"/>
    </location>
</feature>
<evidence type="ECO:0000259" key="15">
    <source>
        <dbReference type="PROSITE" id="PS50106"/>
    </source>
</evidence>
<evidence type="ECO:0000313" key="16">
    <source>
        <dbReference type="EMBL" id="KAL0363531.1"/>
    </source>
</evidence>
<dbReference type="GO" id="GO:0009506">
    <property type="term" value="C:plasmodesma"/>
    <property type="evidence" value="ECO:0007669"/>
    <property type="project" value="UniProtKB-ARBA"/>
</dbReference>
<name>A0AAW2Q753_9LAMI</name>
<comment type="similarity">
    <text evidence="2">Belongs to the peptidase S41A family.</text>
</comment>
<feature type="transmembrane region" description="Helical" evidence="14">
    <location>
        <begin position="650"/>
        <end position="671"/>
    </location>
</feature>
<dbReference type="InterPro" id="IPR041489">
    <property type="entry name" value="PDZ_6"/>
</dbReference>
<dbReference type="InterPro" id="IPR001478">
    <property type="entry name" value="PDZ"/>
</dbReference>
<evidence type="ECO:0000256" key="9">
    <source>
        <dbReference type="ARBA" id="ARBA00023136"/>
    </source>
</evidence>
<dbReference type="FunFam" id="1.20.58.1040:FF:000001">
    <property type="entry name" value="Glucan endo-1,3-beta-glucosidase 4"/>
    <property type="match status" value="1"/>
</dbReference>
<feature type="region of interest" description="Disordered" evidence="13">
    <location>
        <begin position="450"/>
        <end position="504"/>
    </location>
</feature>
<evidence type="ECO:0000256" key="14">
    <source>
        <dbReference type="SAM" id="Phobius"/>
    </source>
</evidence>
<keyword evidence="11" id="KW-0325">Glycoprotein</keyword>
<dbReference type="GO" id="GO:0005886">
    <property type="term" value="C:plasma membrane"/>
    <property type="evidence" value="ECO:0007669"/>
    <property type="project" value="UniProtKB-SubCell"/>
</dbReference>
<keyword evidence="3" id="KW-1003">Cell membrane</keyword>
<keyword evidence="5" id="KW-0645">Protease</keyword>
<keyword evidence="10" id="KW-1015">Disulfide bond</keyword>
<dbReference type="Gene3D" id="1.20.58.1040">
    <property type="match status" value="1"/>
</dbReference>